<organism evidence="1 2">
    <name type="scientific">Gigaspora rosea</name>
    <dbReference type="NCBI Taxonomy" id="44941"/>
    <lineage>
        <taxon>Eukaryota</taxon>
        <taxon>Fungi</taxon>
        <taxon>Fungi incertae sedis</taxon>
        <taxon>Mucoromycota</taxon>
        <taxon>Glomeromycotina</taxon>
        <taxon>Glomeromycetes</taxon>
        <taxon>Diversisporales</taxon>
        <taxon>Gigasporaceae</taxon>
        <taxon>Gigaspora</taxon>
    </lineage>
</organism>
<name>A0A397UCW5_9GLOM</name>
<comment type="caution">
    <text evidence="1">The sequence shown here is derived from an EMBL/GenBank/DDBJ whole genome shotgun (WGS) entry which is preliminary data.</text>
</comment>
<evidence type="ECO:0000313" key="1">
    <source>
        <dbReference type="EMBL" id="RIB07461.1"/>
    </source>
</evidence>
<dbReference type="Proteomes" id="UP000266673">
    <property type="component" value="Unassembled WGS sequence"/>
</dbReference>
<sequence length="83" mass="9717">MNESPWLYNFILQYERVGSLEKTFVGADKIREFKKFKNVLINESDETFGFFMSNVGFSPNTISDFRSSISEYNLLIVLLQSFK</sequence>
<dbReference type="AlphaFoldDB" id="A0A397UCW5"/>
<keyword evidence="2" id="KW-1185">Reference proteome</keyword>
<reference evidence="1 2" key="1">
    <citation type="submission" date="2018-06" db="EMBL/GenBank/DDBJ databases">
        <title>Comparative genomics reveals the genomic features of Rhizophagus irregularis, R. cerebriforme, R. diaphanum and Gigaspora rosea, and their symbiotic lifestyle signature.</title>
        <authorList>
            <person name="Morin E."/>
            <person name="San Clemente H."/>
            <person name="Chen E.C.H."/>
            <person name="De La Providencia I."/>
            <person name="Hainaut M."/>
            <person name="Kuo A."/>
            <person name="Kohler A."/>
            <person name="Murat C."/>
            <person name="Tang N."/>
            <person name="Roy S."/>
            <person name="Loubradou J."/>
            <person name="Henrissat B."/>
            <person name="Grigoriev I.V."/>
            <person name="Corradi N."/>
            <person name="Roux C."/>
            <person name="Martin F.M."/>
        </authorList>
    </citation>
    <scope>NUCLEOTIDE SEQUENCE [LARGE SCALE GENOMIC DNA]</scope>
    <source>
        <strain evidence="1 2">DAOM 194757</strain>
    </source>
</reference>
<gene>
    <name evidence="1" type="ORF">C2G38_2252618</name>
</gene>
<evidence type="ECO:0000313" key="2">
    <source>
        <dbReference type="Proteomes" id="UP000266673"/>
    </source>
</evidence>
<protein>
    <submittedName>
        <fullName evidence="1">Uncharacterized protein</fullName>
    </submittedName>
</protein>
<accession>A0A397UCW5</accession>
<dbReference type="EMBL" id="QKWP01001651">
    <property type="protein sequence ID" value="RIB07461.1"/>
    <property type="molecule type" value="Genomic_DNA"/>
</dbReference>
<proteinExistence type="predicted"/>
<dbReference type="OrthoDB" id="10544676at2759"/>